<dbReference type="InterPro" id="IPR016477">
    <property type="entry name" value="Fructo-/Ketosamine-3-kinase"/>
</dbReference>
<dbReference type="Gene3D" id="3.30.200.20">
    <property type="entry name" value="Phosphorylase Kinase, domain 1"/>
    <property type="match status" value="1"/>
</dbReference>
<reference evidence="1" key="1">
    <citation type="submission" date="2018-05" db="EMBL/GenBank/DDBJ databases">
        <authorList>
            <person name="Lanie J.A."/>
            <person name="Ng W.-L."/>
            <person name="Kazmierczak K.M."/>
            <person name="Andrzejewski T.M."/>
            <person name="Davidsen T.M."/>
            <person name="Wayne K.J."/>
            <person name="Tettelin H."/>
            <person name="Glass J.I."/>
            <person name="Rusch D."/>
            <person name="Podicherti R."/>
            <person name="Tsui H.-C.T."/>
            <person name="Winkler M.E."/>
        </authorList>
    </citation>
    <scope>NUCLEOTIDE SEQUENCE</scope>
</reference>
<dbReference type="InterPro" id="IPR011009">
    <property type="entry name" value="Kinase-like_dom_sf"/>
</dbReference>
<name>A0A381WX10_9ZZZZ</name>
<dbReference type="PIRSF" id="PIRSF006221">
    <property type="entry name" value="Ketosamine-3-kinase"/>
    <property type="match status" value="1"/>
</dbReference>
<evidence type="ECO:0008006" key="2">
    <source>
        <dbReference type="Google" id="ProtNLM"/>
    </source>
</evidence>
<gene>
    <name evidence="1" type="ORF">METZ01_LOCUS109898</name>
</gene>
<dbReference type="Gene3D" id="3.90.1200.10">
    <property type="match status" value="1"/>
</dbReference>
<sequence>MSIGREIVDHIAGTLGLHLDIGSARSVSGGSINTSYCVRDTTGLTYFLKLNTAASLAMFEAEMEGLRVLRGSNSLKVPRPVACGVADDMTFLMLEWLELSGHDHGALELLGDGLARLHRVTQERYGWHRDNTIGSTPQLNHLDDDWVRFYGKYRLKYQLELAAANGYGGKLQQKGERLLKEFPRLFETYRPCPSLLHGDLWGGNWGITVDGQPVIYDPAVYFGDREVDIAMTKLFGGFGPEFYRAYQAAWPLDDGFYMRQHLYNLYHVLNHLNLFGGSYLAQAEGIADKLIADLGYC</sequence>
<dbReference type="PANTHER" id="PTHR12149">
    <property type="entry name" value="FRUCTOSAMINE 3 KINASE-RELATED PROTEIN"/>
    <property type="match status" value="1"/>
</dbReference>
<dbReference type="AlphaFoldDB" id="A0A381WX10"/>
<dbReference type="Pfam" id="PF03881">
    <property type="entry name" value="Fructosamin_kin"/>
    <property type="match status" value="1"/>
</dbReference>
<organism evidence="1">
    <name type="scientific">marine metagenome</name>
    <dbReference type="NCBI Taxonomy" id="408172"/>
    <lineage>
        <taxon>unclassified sequences</taxon>
        <taxon>metagenomes</taxon>
        <taxon>ecological metagenomes</taxon>
    </lineage>
</organism>
<protein>
    <recommendedName>
        <fullName evidence="2">Aminoglycoside phosphotransferase domain-containing protein</fullName>
    </recommendedName>
</protein>
<dbReference type="PANTHER" id="PTHR12149:SF8">
    <property type="entry name" value="PROTEIN-RIBULOSAMINE 3-KINASE"/>
    <property type="match status" value="1"/>
</dbReference>
<accession>A0A381WX10</accession>
<dbReference type="SUPFAM" id="SSF56112">
    <property type="entry name" value="Protein kinase-like (PK-like)"/>
    <property type="match status" value="1"/>
</dbReference>
<dbReference type="EMBL" id="UINC01013162">
    <property type="protein sequence ID" value="SVA57044.1"/>
    <property type="molecule type" value="Genomic_DNA"/>
</dbReference>
<evidence type="ECO:0000313" key="1">
    <source>
        <dbReference type="EMBL" id="SVA57044.1"/>
    </source>
</evidence>
<proteinExistence type="predicted"/>